<evidence type="ECO:0008006" key="2">
    <source>
        <dbReference type="Google" id="ProtNLM"/>
    </source>
</evidence>
<sequence>MKINRGTLQVAAAAFDHGAPMPQRHSVDGIGVSPELSWVGAPEGTASFALVVHDPDAPVVDGFTHWVVYGIPASTNALPEGVGADHVDGLNSKGTPGWYPAAPPPGHGTHHYFFHLYALDAGLPGLPASLGAAELLSRIDPHILNQARVVGTFRRDVST</sequence>
<dbReference type="InterPro" id="IPR005247">
    <property type="entry name" value="YbhB_YbcL/LppC-like"/>
</dbReference>
<reference evidence="1" key="1">
    <citation type="submission" date="2015-08" db="EMBL/GenBank/DDBJ databases">
        <authorList>
            <person name="Babu N.S."/>
            <person name="Beckwith C.J."/>
            <person name="Beseler K.G."/>
            <person name="Brison A."/>
            <person name="Carone J.V."/>
            <person name="Caskin T.P."/>
            <person name="Diamond M."/>
            <person name="Durham M.E."/>
            <person name="Foxe J.M."/>
            <person name="Go M."/>
            <person name="Henderson B.A."/>
            <person name="Jones I.B."/>
            <person name="McGettigan J.A."/>
            <person name="Micheletti S.J."/>
            <person name="Nasrallah M.E."/>
            <person name="Ortiz D."/>
            <person name="Piller C.R."/>
            <person name="Privatt S.R."/>
            <person name="Schneider S.L."/>
            <person name="Sharp S."/>
            <person name="Smith T.C."/>
            <person name="Stanton J.D."/>
            <person name="Ullery H.E."/>
            <person name="Wilson R.J."/>
            <person name="Serrano M.G."/>
            <person name="Buck G."/>
            <person name="Lee V."/>
            <person name="Wang Y."/>
            <person name="Carvalho R."/>
            <person name="Voegtly L."/>
            <person name="Shi R."/>
            <person name="Duckworth R."/>
            <person name="Johnson A."/>
            <person name="Loviza R."/>
            <person name="Walstead R."/>
            <person name="Shah Z."/>
            <person name="Kiflezghi M."/>
            <person name="Wade K."/>
            <person name="Ball S.L."/>
            <person name="Bradley K.W."/>
            <person name="Asai D.J."/>
            <person name="Bowman C.A."/>
            <person name="Russell D.A."/>
            <person name="Pope W.H."/>
            <person name="Jacobs-Sera D."/>
            <person name="Hendrix R.W."/>
            <person name="Hatfull G.F."/>
        </authorList>
    </citation>
    <scope>NUCLEOTIDE SEQUENCE</scope>
</reference>
<dbReference type="PANTHER" id="PTHR30289:SF1">
    <property type="entry name" value="PEBP (PHOSPHATIDYLETHANOLAMINE-BINDING PROTEIN) FAMILY PROTEIN"/>
    <property type="match status" value="1"/>
</dbReference>
<proteinExistence type="predicted"/>
<name>A0A2P2CC08_9ZZZZ</name>
<dbReference type="AlphaFoldDB" id="A0A2P2CC08"/>
<gene>
    <name evidence="1" type="ORF">NOCA250062</name>
</gene>
<dbReference type="PANTHER" id="PTHR30289">
    <property type="entry name" value="UNCHARACTERIZED PROTEIN YBCL-RELATED"/>
    <property type="match status" value="1"/>
</dbReference>
<dbReference type="SUPFAM" id="SSF49777">
    <property type="entry name" value="PEBP-like"/>
    <property type="match status" value="1"/>
</dbReference>
<evidence type="ECO:0000313" key="1">
    <source>
        <dbReference type="EMBL" id="CUR58452.1"/>
    </source>
</evidence>
<dbReference type="Pfam" id="PF01161">
    <property type="entry name" value="PBP"/>
    <property type="match status" value="1"/>
</dbReference>
<accession>A0A2P2CC08</accession>
<dbReference type="Gene3D" id="3.90.280.10">
    <property type="entry name" value="PEBP-like"/>
    <property type="match status" value="1"/>
</dbReference>
<dbReference type="NCBIfam" id="TIGR00481">
    <property type="entry name" value="YbhB/YbcL family Raf kinase inhibitor-like protein"/>
    <property type="match status" value="1"/>
</dbReference>
<organism evidence="1">
    <name type="scientific">metagenome</name>
    <dbReference type="NCBI Taxonomy" id="256318"/>
    <lineage>
        <taxon>unclassified sequences</taxon>
        <taxon>metagenomes</taxon>
    </lineage>
</organism>
<dbReference type="CDD" id="cd00865">
    <property type="entry name" value="PEBP_bact_arch"/>
    <property type="match status" value="1"/>
</dbReference>
<dbReference type="InterPro" id="IPR008914">
    <property type="entry name" value="PEBP"/>
</dbReference>
<protein>
    <recommendedName>
        <fullName evidence="2">YbhB/YbcL family Raf kinase inhibitor-like protein</fullName>
    </recommendedName>
</protein>
<dbReference type="InterPro" id="IPR036610">
    <property type="entry name" value="PEBP-like_sf"/>
</dbReference>
<dbReference type="EMBL" id="CZKA01000045">
    <property type="protein sequence ID" value="CUR58452.1"/>
    <property type="molecule type" value="Genomic_DNA"/>
</dbReference>